<dbReference type="Proteomes" id="UP000002058">
    <property type="component" value="Unassembled WGS sequence"/>
</dbReference>
<dbReference type="InParanoid" id="C4JTF1"/>
<name>C4JTF1_UNCRE</name>
<dbReference type="AlphaFoldDB" id="C4JTF1"/>
<dbReference type="OrthoDB" id="4188898at2759"/>
<protein>
    <submittedName>
        <fullName evidence="2">Uncharacterized protein</fullName>
    </submittedName>
</protein>
<dbReference type="VEuPathDB" id="FungiDB:UREG_05740"/>
<keyword evidence="3" id="KW-1185">Reference proteome</keyword>
<sequence length="72" mass="8088">MSNINSNARKAVNEAIVNSDQSDIACMVDAARSSVRKRELARAEREKREAEEKRLREEADAAVLEKEALKLC</sequence>
<evidence type="ECO:0000256" key="1">
    <source>
        <dbReference type="SAM" id="Coils"/>
    </source>
</evidence>
<organism evidence="2 3">
    <name type="scientific">Uncinocarpus reesii (strain UAMH 1704)</name>
    <dbReference type="NCBI Taxonomy" id="336963"/>
    <lineage>
        <taxon>Eukaryota</taxon>
        <taxon>Fungi</taxon>
        <taxon>Dikarya</taxon>
        <taxon>Ascomycota</taxon>
        <taxon>Pezizomycotina</taxon>
        <taxon>Eurotiomycetes</taxon>
        <taxon>Eurotiomycetidae</taxon>
        <taxon>Onygenales</taxon>
        <taxon>Onygenaceae</taxon>
        <taxon>Uncinocarpus</taxon>
    </lineage>
</organism>
<dbReference type="RefSeq" id="XP_002585051.1">
    <property type="nucleotide sequence ID" value="XM_002585005.1"/>
</dbReference>
<evidence type="ECO:0000313" key="2">
    <source>
        <dbReference type="EMBL" id="EEP80898.1"/>
    </source>
</evidence>
<dbReference type="OMA" id="DQSDIAC"/>
<keyword evidence="1" id="KW-0175">Coiled coil</keyword>
<gene>
    <name evidence="2" type="ORF">UREG_05740</name>
</gene>
<dbReference type="HOGENOM" id="CLU_2724103_0_0_1"/>
<reference evidence="3" key="1">
    <citation type="journal article" date="2009" name="Genome Res.">
        <title>Comparative genomic analyses of the human fungal pathogens Coccidioides and their relatives.</title>
        <authorList>
            <person name="Sharpton T.J."/>
            <person name="Stajich J.E."/>
            <person name="Rounsley S.D."/>
            <person name="Gardner M.J."/>
            <person name="Wortman J.R."/>
            <person name="Jordar V.S."/>
            <person name="Maiti R."/>
            <person name="Kodira C.D."/>
            <person name="Neafsey D.E."/>
            <person name="Zeng Q."/>
            <person name="Hung C.-Y."/>
            <person name="McMahan C."/>
            <person name="Muszewska A."/>
            <person name="Grynberg M."/>
            <person name="Mandel M.A."/>
            <person name="Kellner E.M."/>
            <person name="Barker B.M."/>
            <person name="Galgiani J.N."/>
            <person name="Orbach M.J."/>
            <person name="Kirkland T.N."/>
            <person name="Cole G.T."/>
            <person name="Henn M.R."/>
            <person name="Birren B.W."/>
            <person name="Taylor J.W."/>
        </authorList>
    </citation>
    <scope>NUCLEOTIDE SEQUENCE [LARGE SCALE GENOMIC DNA]</scope>
    <source>
        <strain evidence="3">UAMH 1704</strain>
    </source>
</reference>
<dbReference type="EMBL" id="CH476617">
    <property type="protein sequence ID" value="EEP80898.1"/>
    <property type="molecule type" value="Genomic_DNA"/>
</dbReference>
<dbReference type="GeneID" id="8442996"/>
<proteinExistence type="predicted"/>
<dbReference type="KEGG" id="ure:UREG_05740"/>
<feature type="coiled-coil region" evidence="1">
    <location>
        <begin position="33"/>
        <end position="67"/>
    </location>
</feature>
<accession>C4JTF1</accession>
<evidence type="ECO:0000313" key="3">
    <source>
        <dbReference type="Proteomes" id="UP000002058"/>
    </source>
</evidence>